<keyword evidence="1" id="KW-0472">Membrane</keyword>
<organism evidence="3 6">
    <name type="scientific">Didymodactylos carnosus</name>
    <dbReference type="NCBI Taxonomy" id="1234261"/>
    <lineage>
        <taxon>Eukaryota</taxon>
        <taxon>Metazoa</taxon>
        <taxon>Spiralia</taxon>
        <taxon>Gnathifera</taxon>
        <taxon>Rotifera</taxon>
        <taxon>Eurotatoria</taxon>
        <taxon>Bdelloidea</taxon>
        <taxon>Philodinida</taxon>
        <taxon>Philodinidae</taxon>
        <taxon>Didymodactylos</taxon>
    </lineage>
</organism>
<keyword evidence="6" id="KW-1185">Reference proteome</keyword>
<dbReference type="EMBL" id="CAJOBA010015093">
    <property type="protein sequence ID" value="CAF3886297.1"/>
    <property type="molecule type" value="Genomic_DNA"/>
</dbReference>
<reference evidence="3" key="1">
    <citation type="submission" date="2021-02" db="EMBL/GenBank/DDBJ databases">
        <authorList>
            <person name="Nowell W R."/>
        </authorList>
    </citation>
    <scope>NUCLEOTIDE SEQUENCE</scope>
</reference>
<dbReference type="AlphaFoldDB" id="A0A815F9R7"/>
<gene>
    <name evidence="3" type="ORF">GPM918_LOCUS29251</name>
    <name evidence="2" type="ORF">OVA965_LOCUS19954</name>
    <name evidence="5" type="ORF">SRO942_LOCUS29816</name>
    <name evidence="4" type="ORF">TMI583_LOCUS20185</name>
</gene>
<dbReference type="Proteomes" id="UP000677228">
    <property type="component" value="Unassembled WGS sequence"/>
</dbReference>
<keyword evidence="1" id="KW-0812">Transmembrane</keyword>
<evidence type="ECO:0000313" key="5">
    <source>
        <dbReference type="EMBL" id="CAF4158418.1"/>
    </source>
</evidence>
<feature type="transmembrane region" description="Helical" evidence="1">
    <location>
        <begin position="132"/>
        <end position="151"/>
    </location>
</feature>
<dbReference type="Proteomes" id="UP000681722">
    <property type="component" value="Unassembled WGS sequence"/>
</dbReference>
<evidence type="ECO:0000313" key="2">
    <source>
        <dbReference type="EMBL" id="CAF1115971.1"/>
    </source>
</evidence>
<dbReference type="EMBL" id="CAJNOK010010442">
    <property type="protein sequence ID" value="CAF1115971.1"/>
    <property type="molecule type" value="Genomic_DNA"/>
</dbReference>
<proteinExistence type="predicted"/>
<protein>
    <submittedName>
        <fullName evidence="3">Uncharacterized protein</fullName>
    </submittedName>
</protein>
<sequence length="165" mass="18663">MINPKGHKRPIDSPPDSGGLFTIKRKKLENNRILCEFTLSNFTTTNPQAISAIPPLTQETPYHPLIATGSLDGTTPGDRNEQGQVFEMEKHKNAEAQSRLVQLNHFEQIIYNLNVIDGDMSRFDTIETNCCIMVFTWIVIVSTIILIVRYLKNAFIYSKLPNEAV</sequence>
<evidence type="ECO:0000256" key="1">
    <source>
        <dbReference type="SAM" id="Phobius"/>
    </source>
</evidence>
<dbReference type="EMBL" id="CAJOBC010045299">
    <property type="protein sequence ID" value="CAF4158418.1"/>
    <property type="molecule type" value="Genomic_DNA"/>
</dbReference>
<comment type="caution">
    <text evidence="3">The sequence shown here is derived from an EMBL/GenBank/DDBJ whole genome shotgun (WGS) entry which is preliminary data.</text>
</comment>
<dbReference type="OrthoDB" id="2419613at2759"/>
<evidence type="ECO:0000313" key="3">
    <source>
        <dbReference type="EMBL" id="CAF1316350.1"/>
    </source>
</evidence>
<dbReference type="EMBL" id="CAJNOQ010013191">
    <property type="protein sequence ID" value="CAF1316350.1"/>
    <property type="molecule type" value="Genomic_DNA"/>
</dbReference>
<dbReference type="Proteomes" id="UP000663829">
    <property type="component" value="Unassembled WGS sequence"/>
</dbReference>
<evidence type="ECO:0000313" key="6">
    <source>
        <dbReference type="Proteomes" id="UP000663829"/>
    </source>
</evidence>
<name>A0A815F9R7_9BILA</name>
<keyword evidence="1" id="KW-1133">Transmembrane helix</keyword>
<evidence type="ECO:0000313" key="4">
    <source>
        <dbReference type="EMBL" id="CAF3886297.1"/>
    </source>
</evidence>
<accession>A0A815F9R7</accession>
<dbReference type="Proteomes" id="UP000682733">
    <property type="component" value="Unassembled WGS sequence"/>
</dbReference>